<dbReference type="PROSITE" id="PS01162">
    <property type="entry name" value="QOR_ZETA_CRYSTAL"/>
    <property type="match status" value="1"/>
</dbReference>
<dbReference type="InterPro" id="IPR013154">
    <property type="entry name" value="ADH-like_N"/>
</dbReference>
<keyword evidence="4" id="KW-1185">Reference proteome</keyword>
<dbReference type="InterPro" id="IPR013149">
    <property type="entry name" value="ADH-like_C"/>
</dbReference>
<dbReference type="InterPro" id="IPR036291">
    <property type="entry name" value="NAD(P)-bd_dom_sf"/>
</dbReference>
<dbReference type="Pfam" id="PF08240">
    <property type="entry name" value="ADH_N"/>
    <property type="match status" value="1"/>
</dbReference>
<dbReference type="Gene3D" id="3.40.50.720">
    <property type="entry name" value="NAD(P)-binding Rossmann-like Domain"/>
    <property type="match status" value="4"/>
</dbReference>
<sequence>MASRQLPSTMRKLVVTKISQKFRDVVKITQESLPNPGAGEVLVKNRFVGINASDINYTAGRYDTTVKPPFDCGFEAVGEVAAVGPGASLRIGQPVTYSQFGAFSEYKNISERNLLKLPRVSADYLPLQVSGATAAIALDKYGELKAGETVLVTAAAGGTGQFAVQWAKRAGCHVIGTCSTDDKVQFLKVQWAKRAGFHVIGTCSTDDKVQFLKVQWTKRAGCHVIGTCSTDDKVQFLKVQWAKRAICHVIGICSTDDKVQFLKVQWAKRTGCHVIGICSTDDKVQFLKVQWAKRAGFHVIGTCSTDDKVQFLRYNGPRELDFMSLEHVLQMIKNNFKRYNGPRELDVMSLEHVLQMISTILKVQWAKRAGCHVIGICSTDDKVQFLKVQWTKRTGCHVIGTCSTDDKVQFLKKIGCDRPVNYKKENLKTVLKTEYKNGVDVVYESIGGEMFETCLNGLKTKGRLLVIGYITDYESDQGFKPTRTLATIPIRLLTKSASIRGFFLNHFVRDWVPYVSKMADMIDKKELQSFIDMGENSPKGPFIGIDKIVDAVEYLYSQKSIGKIVVELNKPATSKL</sequence>
<dbReference type="InterPro" id="IPR002364">
    <property type="entry name" value="Quin_OxRdtase/zeta-crystal_CS"/>
</dbReference>
<evidence type="ECO:0000256" key="1">
    <source>
        <dbReference type="ARBA" id="ARBA00010371"/>
    </source>
</evidence>
<evidence type="ECO:0000259" key="2">
    <source>
        <dbReference type="SMART" id="SM00829"/>
    </source>
</evidence>
<name>A0A8S3PNF8_MYTED</name>
<dbReference type="InterPro" id="IPR020843">
    <property type="entry name" value="ER"/>
</dbReference>
<evidence type="ECO:0000313" key="3">
    <source>
        <dbReference type="EMBL" id="CAG2185140.1"/>
    </source>
</evidence>
<dbReference type="SMART" id="SM00829">
    <property type="entry name" value="PKS_ER"/>
    <property type="match status" value="1"/>
</dbReference>
<evidence type="ECO:0000313" key="4">
    <source>
        <dbReference type="Proteomes" id="UP000683360"/>
    </source>
</evidence>
<dbReference type="SUPFAM" id="SSF50129">
    <property type="entry name" value="GroES-like"/>
    <property type="match status" value="1"/>
</dbReference>
<dbReference type="Gene3D" id="3.90.180.10">
    <property type="entry name" value="Medium-chain alcohol dehydrogenases, catalytic domain"/>
    <property type="match status" value="1"/>
</dbReference>
<dbReference type="GO" id="GO:0005739">
    <property type="term" value="C:mitochondrion"/>
    <property type="evidence" value="ECO:0007669"/>
    <property type="project" value="TreeGrafter"/>
</dbReference>
<dbReference type="InterPro" id="IPR011032">
    <property type="entry name" value="GroES-like_sf"/>
</dbReference>
<comment type="similarity">
    <text evidence="1">Belongs to the zinc-containing alcohol dehydrogenase family. Quinone oxidoreductase subfamily.</text>
</comment>
<gene>
    <name evidence="3" type="ORF">MEDL_757</name>
</gene>
<protein>
    <submittedName>
        <fullName evidence="3">PTGR3</fullName>
        <ecNumber evidence="3">1.3.1.48</ecNumber>
    </submittedName>
</protein>
<accession>A0A8S3PNF8</accession>
<dbReference type="GO" id="GO:0047522">
    <property type="term" value="F:15-oxoprostaglandin 13-reductase [NAD(P)+] activity"/>
    <property type="evidence" value="ECO:0007669"/>
    <property type="project" value="UniProtKB-EC"/>
</dbReference>
<dbReference type="InterPro" id="IPR051397">
    <property type="entry name" value="Zn-ADH-like_protein"/>
</dbReference>
<dbReference type="AlphaFoldDB" id="A0A8S3PNF8"/>
<dbReference type="EC" id="1.3.1.48" evidence="3"/>
<keyword evidence="3" id="KW-0560">Oxidoreductase</keyword>
<organism evidence="3 4">
    <name type="scientific">Mytilus edulis</name>
    <name type="common">Blue mussel</name>
    <dbReference type="NCBI Taxonomy" id="6550"/>
    <lineage>
        <taxon>Eukaryota</taxon>
        <taxon>Metazoa</taxon>
        <taxon>Spiralia</taxon>
        <taxon>Lophotrochozoa</taxon>
        <taxon>Mollusca</taxon>
        <taxon>Bivalvia</taxon>
        <taxon>Autobranchia</taxon>
        <taxon>Pteriomorphia</taxon>
        <taxon>Mytilida</taxon>
        <taxon>Mytiloidea</taxon>
        <taxon>Mytilidae</taxon>
        <taxon>Mytilinae</taxon>
        <taxon>Mytilus</taxon>
    </lineage>
</organism>
<dbReference type="OrthoDB" id="9992527at2759"/>
<dbReference type="Proteomes" id="UP000683360">
    <property type="component" value="Unassembled WGS sequence"/>
</dbReference>
<dbReference type="SUPFAM" id="SSF51735">
    <property type="entry name" value="NAD(P)-binding Rossmann-fold domains"/>
    <property type="match status" value="2"/>
</dbReference>
<dbReference type="Pfam" id="PF00107">
    <property type="entry name" value="ADH_zinc_N"/>
    <property type="match status" value="1"/>
</dbReference>
<proteinExistence type="inferred from homology"/>
<comment type="caution">
    <text evidence="3">The sequence shown here is derived from an EMBL/GenBank/DDBJ whole genome shotgun (WGS) entry which is preliminary data.</text>
</comment>
<reference evidence="3" key="1">
    <citation type="submission" date="2021-03" db="EMBL/GenBank/DDBJ databases">
        <authorList>
            <person name="Bekaert M."/>
        </authorList>
    </citation>
    <scope>NUCLEOTIDE SEQUENCE</scope>
</reference>
<dbReference type="EMBL" id="CAJPWZ010000070">
    <property type="protein sequence ID" value="CAG2185140.1"/>
    <property type="molecule type" value="Genomic_DNA"/>
</dbReference>
<feature type="domain" description="Enoyl reductase (ER)" evidence="2">
    <location>
        <begin position="21"/>
        <end position="566"/>
    </location>
</feature>
<dbReference type="PANTHER" id="PTHR43677">
    <property type="entry name" value="SHORT-CHAIN DEHYDROGENASE/REDUCTASE"/>
    <property type="match status" value="1"/>
</dbReference>
<dbReference type="GO" id="GO:0008270">
    <property type="term" value="F:zinc ion binding"/>
    <property type="evidence" value="ECO:0007669"/>
    <property type="project" value="InterPro"/>
</dbReference>
<dbReference type="PANTHER" id="PTHR43677:SF3">
    <property type="entry name" value="PROSTAGLANDIN REDUCTASE 3"/>
    <property type="match status" value="1"/>
</dbReference>